<evidence type="ECO:0000256" key="4">
    <source>
        <dbReference type="ARBA" id="ARBA00016094"/>
    </source>
</evidence>
<dbReference type="Gene3D" id="2.20.70.10">
    <property type="match status" value="2"/>
</dbReference>
<dbReference type="GO" id="GO:0005794">
    <property type="term" value="C:Golgi apparatus"/>
    <property type="evidence" value="ECO:0007669"/>
    <property type="project" value="UniProtKB-SubCell"/>
</dbReference>
<dbReference type="Gene3D" id="3.40.50.720">
    <property type="entry name" value="NAD(P)-binding Rossmann-like Domain"/>
    <property type="match status" value="1"/>
</dbReference>
<comment type="subcellular location">
    <subcellularLocation>
        <location evidence="2">Golgi apparatus</location>
    </subcellularLocation>
    <subcellularLocation>
        <location evidence="1">Lysosome</location>
    </subcellularLocation>
</comment>
<gene>
    <name evidence="12" type="ORF">BaRGS_00008521</name>
</gene>
<comment type="caution">
    <text evidence="12">The sequence shown here is derived from an EMBL/GenBank/DDBJ whole genome shotgun (WGS) entry which is preliminary data.</text>
</comment>
<dbReference type="PANTHER" id="PTHR24320">
    <property type="entry name" value="RETINOL DEHYDROGENASE"/>
    <property type="match status" value="1"/>
</dbReference>
<dbReference type="Proteomes" id="UP001519460">
    <property type="component" value="Unassembled WGS sequence"/>
</dbReference>
<dbReference type="GO" id="GO:0005764">
    <property type="term" value="C:lysosome"/>
    <property type="evidence" value="ECO:0007669"/>
    <property type="project" value="UniProtKB-SubCell"/>
</dbReference>
<evidence type="ECO:0000259" key="11">
    <source>
        <dbReference type="PROSITE" id="PS50020"/>
    </source>
</evidence>
<dbReference type="SUPFAM" id="SSF51735">
    <property type="entry name" value="NAD(P)-binding Rossmann-fold domains"/>
    <property type="match status" value="1"/>
</dbReference>
<evidence type="ECO:0000256" key="1">
    <source>
        <dbReference type="ARBA" id="ARBA00004371"/>
    </source>
</evidence>
<dbReference type="SUPFAM" id="SSF51045">
    <property type="entry name" value="WW domain"/>
    <property type="match status" value="2"/>
</dbReference>
<feature type="non-terminal residue" evidence="12">
    <location>
        <position position="405"/>
    </location>
</feature>
<dbReference type="EMBL" id="JACVVK020000038">
    <property type="protein sequence ID" value="KAK7500298.1"/>
    <property type="molecule type" value="Genomic_DNA"/>
</dbReference>
<dbReference type="Pfam" id="PF00397">
    <property type="entry name" value="WW"/>
    <property type="match status" value="2"/>
</dbReference>
<keyword evidence="5" id="KW-0879">Wnt signaling pathway</keyword>
<protein>
    <recommendedName>
        <fullName evidence="4">WW domain-containing oxidoreductase</fullName>
    </recommendedName>
</protein>
<dbReference type="GO" id="GO:0006915">
    <property type="term" value="P:apoptotic process"/>
    <property type="evidence" value="ECO:0007669"/>
    <property type="project" value="UniProtKB-KW"/>
</dbReference>
<organism evidence="12 13">
    <name type="scientific">Batillaria attramentaria</name>
    <dbReference type="NCBI Taxonomy" id="370345"/>
    <lineage>
        <taxon>Eukaryota</taxon>
        <taxon>Metazoa</taxon>
        <taxon>Spiralia</taxon>
        <taxon>Lophotrochozoa</taxon>
        <taxon>Mollusca</taxon>
        <taxon>Gastropoda</taxon>
        <taxon>Caenogastropoda</taxon>
        <taxon>Sorbeoconcha</taxon>
        <taxon>Cerithioidea</taxon>
        <taxon>Batillariidae</taxon>
        <taxon>Batillaria</taxon>
    </lineage>
</organism>
<keyword evidence="13" id="KW-1185">Reference proteome</keyword>
<accession>A0ABD0LMS0</accession>
<name>A0ABD0LMS0_9CAEN</name>
<dbReference type="FunFam" id="3.40.50.720:FF:000353">
    <property type="entry name" value="WW domain-containing oxidoreductase"/>
    <property type="match status" value="1"/>
</dbReference>
<evidence type="ECO:0000256" key="8">
    <source>
        <dbReference type="ARBA" id="ARBA00023002"/>
    </source>
</evidence>
<comment type="similarity">
    <text evidence="3">Belongs to the short-chain dehydrogenases/reductases (SDR) family.</text>
</comment>
<dbReference type="PROSITE" id="PS01159">
    <property type="entry name" value="WW_DOMAIN_1"/>
    <property type="match status" value="2"/>
</dbReference>
<evidence type="ECO:0000256" key="5">
    <source>
        <dbReference type="ARBA" id="ARBA00022687"/>
    </source>
</evidence>
<keyword evidence="6" id="KW-0053">Apoptosis</keyword>
<evidence type="ECO:0000256" key="7">
    <source>
        <dbReference type="ARBA" id="ARBA00022857"/>
    </source>
</evidence>
<evidence type="ECO:0000256" key="2">
    <source>
        <dbReference type="ARBA" id="ARBA00004555"/>
    </source>
</evidence>
<keyword evidence="9" id="KW-0333">Golgi apparatus</keyword>
<dbReference type="InterPro" id="IPR036291">
    <property type="entry name" value="NAD(P)-bd_dom_sf"/>
</dbReference>
<dbReference type="PROSITE" id="PS50020">
    <property type="entry name" value="WW_DOMAIN_2"/>
    <property type="match status" value="2"/>
</dbReference>
<feature type="domain" description="WW" evidence="11">
    <location>
        <begin position="15"/>
        <end position="48"/>
    </location>
</feature>
<dbReference type="PANTHER" id="PTHR24320:SF282">
    <property type="entry name" value="WW DOMAIN-CONTAINING OXIDOREDUCTASE"/>
    <property type="match status" value="1"/>
</dbReference>
<dbReference type="InterPro" id="IPR002347">
    <property type="entry name" value="SDR_fam"/>
</dbReference>
<evidence type="ECO:0000256" key="6">
    <source>
        <dbReference type="ARBA" id="ARBA00022703"/>
    </source>
</evidence>
<keyword evidence="10" id="KW-0458">Lysosome</keyword>
<proteinExistence type="inferred from homology"/>
<dbReference type="GO" id="GO:0016491">
    <property type="term" value="F:oxidoreductase activity"/>
    <property type="evidence" value="ECO:0007669"/>
    <property type="project" value="UniProtKB-KW"/>
</dbReference>
<evidence type="ECO:0000256" key="9">
    <source>
        <dbReference type="ARBA" id="ARBA00023034"/>
    </source>
</evidence>
<dbReference type="AlphaFoldDB" id="A0ABD0LMS0"/>
<dbReference type="PRINTS" id="PR00081">
    <property type="entry name" value="GDHRDH"/>
</dbReference>
<reference evidence="12 13" key="1">
    <citation type="journal article" date="2023" name="Sci. Data">
        <title>Genome assembly of the Korean intertidal mud-creeper Batillaria attramentaria.</title>
        <authorList>
            <person name="Patra A.K."/>
            <person name="Ho P.T."/>
            <person name="Jun S."/>
            <person name="Lee S.J."/>
            <person name="Kim Y."/>
            <person name="Won Y.J."/>
        </authorList>
    </citation>
    <scope>NUCLEOTIDE SEQUENCE [LARGE SCALE GENOMIC DNA]</scope>
    <source>
        <strain evidence="12">Wonlab-2016</strain>
    </source>
</reference>
<keyword evidence="8" id="KW-0560">Oxidoreductase</keyword>
<dbReference type="InterPro" id="IPR001202">
    <property type="entry name" value="WW_dom"/>
</dbReference>
<dbReference type="GO" id="GO:0016055">
    <property type="term" value="P:Wnt signaling pathway"/>
    <property type="evidence" value="ECO:0007669"/>
    <property type="project" value="UniProtKB-KW"/>
</dbReference>
<evidence type="ECO:0000313" key="12">
    <source>
        <dbReference type="EMBL" id="KAK7500298.1"/>
    </source>
</evidence>
<sequence>MAATLQTILDTDSEDEMPPGWEERVTVEGKVYYANHETKCTQWTHPVTGKKKAVKGELPYGWERQFSEDGTMFFVDHMNQKTTYTDPRLAFAQEVKESALDFRQKFDSSSTALQVLHGRDLTGRYVIVTGANSGIGYETARSLALHGATVVMACRNMTAAQECQAAILKEHSKAKVEVMHLDLSSLHTVKEFAEEYKKKEWPLHILILNAAVFGVPWELTEDGLEQTFQVNHLAHFYLVHLLRQLLIQSAPSRIVVVSSESHRFSGLSKDTLTVDTLSPPPHKYSGMMAYNYSKLCNVLFANSLHEQLYMQGVTVLSLHPGNMMSSSLSRHWWGYRLLFALVRPFTKSMQQGAATTVYCAVADELEGVGGLYFNNCCRCEPSADATDKDLADALWKLSVALLREK</sequence>
<evidence type="ECO:0000313" key="13">
    <source>
        <dbReference type="Proteomes" id="UP001519460"/>
    </source>
</evidence>
<dbReference type="CDD" id="cd00201">
    <property type="entry name" value="WW"/>
    <property type="match status" value="2"/>
</dbReference>
<keyword evidence="7" id="KW-0521">NADP</keyword>
<feature type="domain" description="WW" evidence="11">
    <location>
        <begin position="56"/>
        <end position="89"/>
    </location>
</feature>
<evidence type="ECO:0000256" key="3">
    <source>
        <dbReference type="ARBA" id="ARBA00006484"/>
    </source>
</evidence>
<dbReference type="Pfam" id="PF00106">
    <property type="entry name" value="adh_short"/>
    <property type="match status" value="1"/>
</dbReference>
<evidence type="ECO:0000256" key="10">
    <source>
        <dbReference type="ARBA" id="ARBA00023228"/>
    </source>
</evidence>
<dbReference type="InterPro" id="IPR036020">
    <property type="entry name" value="WW_dom_sf"/>
</dbReference>
<dbReference type="SMART" id="SM00456">
    <property type="entry name" value="WW"/>
    <property type="match status" value="2"/>
</dbReference>